<name>A0ABS9Z750_9HYPH</name>
<dbReference type="RefSeq" id="WP_243067449.1">
    <property type="nucleotide sequence ID" value="NZ_JAIVFK010000013.1"/>
</dbReference>
<evidence type="ECO:0000313" key="2">
    <source>
        <dbReference type="EMBL" id="MCI4683500.1"/>
    </source>
</evidence>
<dbReference type="Proteomes" id="UP001139104">
    <property type="component" value="Unassembled WGS sequence"/>
</dbReference>
<keyword evidence="3" id="KW-1185">Reference proteome</keyword>
<dbReference type="EMBL" id="JAIVFP010000001">
    <property type="protein sequence ID" value="MCI4683500.1"/>
    <property type="molecule type" value="Genomic_DNA"/>
</dbReference>
<protein>
    <submittedName>
        <fullName evidence="2">Uncharacterized protein</fullName>
    </submittedName>
</protein>
<evidence type="ECO:0000313" key="3">
    <source>
        <dbReference type="Proteomes" id="UP001139104"/>
    </source>
</evidence>
<feature type="region of interest" description="Disordered" evidence="1">
    <location>
        <begin position="75"/>
        <end position="106"/>
    </location>
</feature>
<accession>A0ABS9Z750</accession>
<evidence type="ECO:0000256" key="1">
    <source>
        <dbReference type="SAM" id="MobiDB-lite"/>
    </source>
</evidence>
<organism evidence="2 3">
    <name type="scientific">Candidatus Rhodoblastus alkanivorans</name>
    <dbReference type="NCBI Taxonomy" id="2954117"/>
    <lineage>
        <taxon>Bacteria</taxon>
        <taxon>Pseudomonadati</taxon>
        <taxon>Pseudomonadota</taxon>
        <taxon>Alphaproteobacteria</taxon>
        <taxon>Hyphomicrobiales</taxon>
        <taxon>Rhodoblastaceae</taxon>
        <taxon>Rhodoblastus</taxon>
    </lineage>
</organism>
<sequence>MTLFSFEVVRAGRPPLLVRTRDLDDLAAAWREVEIVALMMRNYPGASIRVKNAEGGIVILAGLATALATAERCRFPAGGPQQNRRAMTMSAWRRPALGERAPQREN</sequence>
<gene>
    <name evidence="2" type="ORF">K2U94_12110</name>
</gene>
<reference evidence="2" key="1">
    <citation type="journal article" date="2022" name="ISME J.">
        <title>Identification of active gaseous-alkane degraders at natural gas seeps.</title>
        <authorList>
            <person name="Farhan Ul Haque M."/>
            <person name="Hernandez M."/>
            <person name="Crombie A.T."/>
            <person name="Murrell J.C."/>
        </authorList>
    </citation>
    <scope>NUCLEOTIDE SEQUENCE</scope>
    <source>
        <strain evidence="2">PC2</strain>
    </source>
</reference>
<comment type="caution">
    <text evidence="2">The sequence shown here is derived from an EMBL/GenBank/DDBJ whole genome shotgun (WGS) entry which is preliminary data.</text>
</comment>
<proteinExistence type="predicted"/>